<dbReference type="KEGG" id="vg:55604440"/>
<dbReference type="Proteomes" id="UP000226092">
    <property type="component" value="Segment"/>
</dbReference>
<protein>
    <submittedName>
        <fullName evidence="1">Inhibitor of host transcription</fullName>
    </submittedName>
</protein>
<keyword evidence="2" id="KW-1185">Reference proteome</keyword>
<dbReference type="GeneID" id="55604440"/>
<evidence type="ECO:0000313" key="2">
    <source>
        <dbReference type="Proteomes" id="UP000226092"/>
    </source>
</evidence>
<dbReference type="RefSeq" id="YP_009834373.1">
    <property type="nucleotide sequence ID" value="NC_048673.1"/>
</dbReference>
<dbReference type="EMBL" id="MF448340">
    <property type="protein sequence ID" value="ASU00479.1"/>
    <property type="molecule type" value="Genomic_DNA"/>
</dbReference>
<accession>A0A223LG63</accession>
<reference evidence="1 2" key="1">
    <citation type="submission" date="2017-07" db="EMBL/GenBank/DDBJ databases">
        <title>In vitro design and evaluation of phage cocktails against multidrug-resistant Aeromonas salmonicida.</title>
        <authorList>
            <person name="Chen L."/>
            <person name="Yuan S."/>
            <person name="Ma Y."/>
        </authorList>
    </citation>
    <scope>NUCLEOTIDE SEQUENCE [LARGE SCALE GENOMIC DNA]</scope>
</reference>
<sequence length="171" mass="19327">MSFTTSDFCKAYGWNEQEVTMKLSGDFLHKPTGTILGNLFDLKIDVENRLKKFERQAKKAQREAELNDLVPAAIDILQNSLSEAKVWKNKTMPNVILNEIHFYIVLGKSLDSDVIVRFHHPDMTGEQVARYTGMKVKYETGRENNCIISGLNIEKAASVIEKVAMMTGDAE</sequence>
<evidence type="ECO:0000313" key="1">
    <source>
        <dbReference type="EMBL" id="ASU00479.1"/>
    </source>
</evidence>
<organism evidence="1 2">
    <name type="scientific">Aeromonas phage AS-zj</name>
    <dbReference type="NCBI Taxonomy" id="2024208"/>
    <lineage>
        <taxon>Viruses</taxon>
        <taxon>Duplodnaviria</taxon>
        <taxon>Heunggongvirae</taxon>
        <taxon>Uroviricota</taxon>
        <taxon>Caudoviricetes</taxon>
        <taxon>Pantevenvirales</taxon>
        <taxon>Straboviridae</taxon>
        <taxon>Emmerichvirinae</taxon>
        <taxon>Ceceduovirus</taxon>
        <taxon>Ceceduovirus aszj</taxon>
    </lineage>
</organism>
<proteinExistence type="predicted"/>
<name>A0A223LG63_9CAUD</name>